<dbReference type="CDD" id="cd06223">
    <property type="entry name" value="PRTases_typeI"/>
    <property type="match status" value="1"/>
</dbReference>
<sequence length="174" mass="18858">MPTPDLTPIEQARFVADTLAIAEQLAADTAWRADFIVGIGRGGLVPGTFLSHATGLPMLSVDYSSQEPAFSADLLVQLARRTAGGTRLVFVDDINDSGRTIRFIRAALADAGADMAAVRFATLIDNVTSTERVDYFAQRIDRTVFKNWFVFPWEAVAPAESVVEDAQAVPERLG</sequence>
<dbReference type="EMBL" id="WSUT01000005">
    <property type="protein sequence ID" value="MWC45280.1"/>
    <property type="molecule type" value="Genomic_DNA"/>
</dbReference>
<organism evidence="5 6">
    <name type="scientific">Sphingomonas carotinifaciens</name>
    <dbReference type="NCBI Taxonomy" id="1166323"/>
    <lineage>
        <taxon>Bacteria</taxon>
        <taxon>Pseudomonadati</taxon>
        <taxon>Pseudomonadota</taxon>
        <taxon>Alphaproteobacteria</taxon>
        <taxon>Sphingomonadales</taxon>
        <taxon>Sphingomonadaceae</taxon>
        <taxon>Sphingomonas</taxon>
    </lineage>
</organism>
<evidence type="ECO:0000259" key="3">
    <source>
        <dbReference type="Pfam" id="PF00156"/>
    </source>
</evidence>
<dbReference type="AlphaFoldDB" id="A0A1G7F5G8"/>
<evidence type="ECO:0000256" key="1">
    <source>
        <dbReference type="ARBA" id="ARBA00022676"/>
    </source>
</evidence>
<reference evidence="4 7" key="2">
    <citation type="submission" date="2019-12" db="EMBL/GenBank/DDBJ databases">
        <authorList>
            <person name="Zheng J."/>
        </authorList>
    </citation>
    <scope>NUCLEOTIDE SEQUENCE [LARGE SCALE GENOMIC DNA]</scope>
    <source>
        <strain evidence="4 7">DSM 27347</strain>
    </source>
</reference>
<evidence type="ECO:0000313" key="7">
    <source>
        <dbReference type="Proteomes" id="UP000436801"/>
    </source>
</evidence>
<dbReference type="InterPro" id="IPR029057">
    <property type="entry name" value="PRTase-like"/>
</dbReference>
<gene>
    <name evidence="4" type="ORF">GQR91_16820</name>
    <name evidence="5" type="ORF">SAMN05216557_101244</name>
</gene>
<evidence type="ECO:0000313" key="4">
    <source>
        <dbReference type="EMBL" id="MWC45280.1"/>
    </source>
</evidence>
<dbReference type="InterPro" id="IPR000836">
    <property type="entry name" value="PRTase_dom"/>
</dbReference>
<name>A0A1G7F5G8_9SPHN</name>
<dbReference type="Proteomes" id="UP000436801">
    <property type="component" value="Unassembled WGS sequence"/>
</dbReference>
<dbReference type="Pfam" id="PF00156">
    <property type="entry name" value="Pribosyltran"/>
    <property type="match status" value="1"/>
</dbReference>
<dbReference type="Proteomes" id="UP000323502">
    <property type="component" value="Unassembled WGS sequence"/>
</dbReference>
<evidence type="ECO:0000313" key="6">
    <source>
        <dbReference type="Proteomes" id="UP000323502"/>
    </source>
</evidence>
<dbReference type="PANTHER" id="PTHR43363">
    <property type="entry name" value="HYPOXANTHINE PHOSPHORIBOSYLTRANSFERASE"/>
    <property type="match status" value="1"/>
</dbReference>
<evidence type="ECO:0000313" key="5">
    <source>
        <dbReference type="EMBL" id="SDE71141.1"/>
    </source>
</evidence>
<dbReference type="GO" id="GO:0016757">
    <property type="term" value="F:glycosyltransferase activity"/>
    <property type="evidence" value="ECO:0007669"/>
    <property type="project" value="UniProtKB-KW"/>
</dbReference>
<protein>
    <submittedName>
        <fullName evidence="4">Phosphoribosyltransferase</fullName>
    </submittedName>
</protein>
<dbReference type="OrthoDB" id="199120at2"/>
<evidence type="ECO:0000256" key="2">
    <source>
        <dbReference type="ARBA" id="ARBA00022679"/>
    </source>
</evidence>
<dbReference type="PANTHER" id="PTHR43363:SF1">
    <property type="entry name" value="HYPOXANTHINE-GUANINE PHOSPHORIBOSYLTRANSFERASE"/>
    <property type="match status" value="1"/>
</dbReference>
<proteinExistence type="predicted"/>
<accession>A0A1G7F5G8</accession>
<keyword evidence="2 4" id="KW-0808">Transferase</keyword>
<dbReference type="SUPFAM" id="SSF53271">
    <property type="entry name" value="PRTase-like"/>
    <property type="match status" value="1"/>
</dbReference>
<dbReference type="Gene3D" id="3.40.50.2020">
    <property type="match status" value="1"/>
</dbReference>
<dbReference type="EMBL" id="FNBI01000001">
    <property type="protein sequence ID" value="SDE71141.1"/>
    <property type="molecule type" value="Genomic_DNA"/>
</dbReference>
<reference evidence="5 6" key="1">
    <citation type="submission" date="2016-10" db="EMBL/GenBank/DDBJ databases">
        <authorList>
            <person name="Varghese N."/>
            <person name="Submissions S."/>
        </authorList>
    </citation>
    <scope>NUCLEOTIDE SEQUENCE [LARGE SCALE GENOMIC DNA]</scope>
    <source>
        <strain evidence="5 6">S7-754</strain>
    </source>
</reference>
<keyword evidence="1 4" id="KW-0328">Glycosyltransferase</keyword>
<keyword evidence="6" id="KW-1185">Reference proteome</keyword>
<dbReference type="RefSeq" id="WP_149680863.1">
    <property type="nucleotide sequence ID" value="NZ_FNBI01000001.1"/>
</dbReference>
<feature type="domain" description="Phosphoribosyltransferase" evidence="3">
    <location>
        <begin position="17"/>
        <end position="154"/>
    </location>
</feature>